<dbReference type="PROSITE" id="PS00383">
    <property type="entry name" value="TYR_PHOSPHATASE_1"/>
    <property type="match status" value="1"/>
</dbReference>
<dbReference type="SMART" id="SM00404">
    <property type="entry name" value="PTPc_motif"/>
    <property type="match status" value="1"/>
</dbReference>
<dbReference type="InterPro" id="IPR029021">
    <property type="entry name" value="Prot-tyrosine_phosphatase-like"/>
</dbReference>
<dbReference type="Proteomes" id="UP000887574">
    <property type="component" value="Unplaced"/>
</dbReference>
<comment type="similarity">
    <text evidence="1">Belongs to the protein-tyrosine phosphatase family. Non-receptor class myotubularin subfamily.</text>
</comment>
<name>A0A915EA46_9BILA</name>
<keyword evidence="2" id="KW-0443">Lipid metabolism</keyword>
<feature type="domain" description="Myotubularin phosphatase" evidence="5">
    <location>
        <begin position="1"/>
        <end position="308"/>
    </location>
</feature>
<dbReference type="Pfam" id="PF06602">
    <property type="entry name" value="Myotub-related"/>
    <property type="match status" value="1"/>
</dbReference>
<sequence>MIQCENAEEILKAVGEFRSKQRIPVLSWADHKTYAALVRSAQPMVGVTSRKSAKDEEYLNCIIAANQNAKNLVILDARPAVNAKVNKAKGGGYEEYPRCELEFLDIQNIHVTKWLSHIQTILDGSSRLVTEISCNHNSVLIHCSDGWDRTAQITSLAMLQLDSYYRTIEGFAVLIEKEWCSFGHKFAHRIGHGEDKHSDGERSPIFVQFIDCVWQLFNQFTSSFEFNVKFLKTILDELYACRFGTFLYNSEKERRDLEVKRNTVSLWSYILDNQHLFHNPMFDPDTNIDDFINAPKSTACLKLWTEYYCRYNPEVVLPEKDEEAFSSVIKMKPEWSKVAYVENEHDKYPTDDIKEAIRLRRNNFLSDFQGTQTTHSIGNGKSEQVTRI</sequence>
<feature type="binding site" evidence="4">
    <location>
        <begin position="86"/>
        <end position="89"/>
    </location>
    <ligand>
        <name>substrate</name>
    </ligand>
</feature>
<dbReference type="PANTHER" id="PTHR10807:SF128">
    <property type="entry name" value="PHOSPHATIDYLINOSITOL-3,5-BISPHOSPHATE 3-PHOSPHATASE"/>
    <property type="match status" value="1"/>
</dbReference>
<dbReference type="PANTHER" id="PTHR10807">
    <property type="entry name" value="MYOTUBULARIN-RELATED"/>
    <property type="match status" value="1"/>
</dbReference>
<evidence type="ECO:0000256" key="2">
    <source>
        <dbReference type="ARBA" id="ARBA00023098"/>
    </source>
</evidence>
<dbReference type="InterPro" id="IPR010569">
    <property type="entry name" value="Myotubularin-like_Pase_dom"/>
</dbReference>
<dbReference type="InterPro" id="IPR016130">
    <property type="entry name" value="Tyr_Pase_AS"/>
</dbReference>
<dbReference type="GO" id="GO:0005737">
    <property type="term" value="C:cytoplasm"/>
    <property type="evidence" value="ECO:0007669"/>
    <property type="project" value="TreeGrafter"/>
</dbReference>
<evidence type="ECO:0000256" key="4">
    <source>
        <dbReference type="PIRSR" id="PIRSR630564-2"/>
    </source>
</evidence>
<dbReference type="InterPro" id="IPR030564">
    <property type="entry name" value="Myotubularin"/>
</dbReference>
<dbReference type="GO" id="GO:0052629">
    <property type="term" value="F:phosphatidylinositol-3,5-bisphosphate 3-phosphatase activity"/>
    <property type="evidence" value="ECO:0007669"/>
    <property type="project" value="TreeGrafter"/>
</dbReference>
<dbReference type="SUPFAM" id="SSF52799">
    <property type="entry name" value="(Phosphotyrosine protein) phosphatases II"/>
    <property type="match status" value="1"/>
</dbReference>
<dbReference type="WBParaSite" id="jg3974">
    <property type="protein sequence ID" value="jg3974"/>
    <property type="gene ID" value="jg3974"/>
</dbReference>
<dbReference type="GO" id="GO:0046856">
    <property type="term" value="P:phosphatidylinositol dephosphorylation"/>
    <property type="evidence" value="ECO:0007669"/>
    <property type="project" value="TreeGrafter"/>
</dbReference>
<feature type="active site" description="Phosphocysteine intermediate" evidence="3">
    <location>
        <position position="143"/>
    </location>
</feature>
<evidence type="ECO:0000313" key="6">
    <source>
        <dbReference type="Proteomes" id="UP000887574"/>
    </source>
</evidence>
<dbReference type="GO" id="GO:0004438">
    <property type="term" value="F:phosphatidylinositol-3-phosphate phosphatase activity"/>
    <property type="evidence" value="ECO:0007669"/>
    <property type="project" value="TreeGrafter"/>
</dbReference>
<keyword evidence="6" id="KW-1185">Reference proteome</keyword>
<dbReference type="CDD" id="cd14507">
    <property type="entry name" value="PTP-MTM-like"/>
    <property type="match status" value="1"/>
</dbReference>
<evidence type="ECO:0000259" key="5">
    <source>
        <dbReference type="PROSITE" id="PS51339"/>
    </source>
</evidence>
<dbReference type="AlphaFoldDB" id="A0A915EA46"/>
<reference evidence="7" key="1">
    <citation type="submission" date="2022-11" db="UniProtKB">
        <authorList>
            <consortium name="WormBaseParasite"/>
        </authorList>
    </citation>
    <scope>IDENTIFICATION</scope>
</reference>
<accession>A0A915EA46</accession>
<dbReference type="GO" id="GO:0016020">
    <property type="term" value="C:membrane"/>
    <property type="evidence" value="ECO:0007669"/>
    <property type="project" value="TreeGrafter"/>
</dbReference>
<evidence type="ECO:0000313" key="7">
    <source>
        <dbReference type="WBParaSite" id="jg3974"/>
    </source>
</evidence>
<evidence type="ECO:0000256" key="1">
    <source>
        <dbReference type="ARBA" id="ARBA00007471"/>
    </source>
</evidence>
<proteinExistence type="inferred from homology"/>
<feature type="binding site" evidence="4">
    <location>
        <begin position="143"/>
        <end position="149"/>
    </location>
    <ligand>
        <name>substrate</name>
    </ligand>
</feature>
<feature type="binding site" evidence="4">
    <location>
        <begin position="108"/>
        <end position="109"/>
    </location>
    <ligand>
        <name>substrate</name>
    </ligand>
</feature>
<dbReference type="PROSITE" id="PS51339">
    <property type="entry name" value="PPASE_MYOTUBULARIN"/>
    <property type="match status" value="1"/>
</dbReference>
<evidence type="ECO:0000256" key="3">
    <source>
        <dbReference type="PIRSR" id="PIRSR630564-1"/>
    </source>
</evidence>
<dbReference type="InterPro" id="IPR003595">
    <property type="entry name" value="Tyr_Pase_cat"/>
</dbReference>
<protein>
    <submittedName>
        <fullName evidence="7">Phosphatidylinositol-3-phosphatase</fullName>
    </submittedName>
</protein>
<organism evidence="6 7">
    <name type="scientific">Ditylenchus dipsaci</name>
    <dbReference type="NCBI Taxonomy" id="166011"/>
    <lineage>
        <taxon>Eukaryota</taxon>
        <taxon>Metazoa</taxon>
        <taxon>Ecdysozoa</taxon>
        <taxon>Nematoda</taxon>
        <taxon>Chromadorea</taxon>
        <taxon>Rhabditida</taxon>
        <taxon>Tylenchina</taxon>
        <taxon>Tylenchomorpha</taxon>
        <taxon>Sphaerularioidea</taxon>
        <taxon>Anguinidae</taxon>
        <taxon>Anguininae</taxon>
        <taxon>Ditylenchus</taxon>
    </lineage>
</organism>